<evidence type="ECO:0000313" key="2">
    <source>
        <dbReference type="WBParaSite" id="Hba_07404"/>
    </source>
</evidence>
<sequence length="54" mass="6422">MNRKNMIKTKNYCKSWMLLMTRKEMLTSPRNKHEKSLSVALLIQKQIACSLPKR</sequence>
<organism evidence="1 2">
    <name type="scientific">Heterorhabditis bacteriophora</name>
    <name type="common">Entomopathogenic nematode worm</name>
    <dbReference type="NCBI Taxonomy" id="37862"/>
    <lineage>
        <taxon>Eukaryota</taxon>
        <taxon>Metazoa</taxon>
        <taxon>Ecdysozoa</taxon>
        <taxon>Nematoda</taxon>
        <taxon>Chromadorea</taxon>
        <taxon>Rhabditida</taxon>
        <taxon>Rhabditina</taxon>
        <taxon>Rhabditomorpha</taxon>
        <taxon>Strongyloidea</taxon>
        <taxon>Heterorhabditidae</taxon>
        <taxon>Heterorhabditis</taxon>
    </lineage>
</organism>
<accession>A0A1I7WQF3</accession>
<name>A0A1I7WQF3_HETBA</name>
<evidence type="ECO:0000313" key="1">
    <source>
        <dbReference type="Proteomes" id="UP000095283"/>
    </source>
</evidence>
<dbReference type="AlphaFoldDB" id="A0A1I7WQF3"/>
<keyword evidence="1" id="KW-1185">Reference proteome</keyword>
<reference evidence="2" key="1">
    <citation type="submission" date="2016-11" db="UniProtKB">
        <authorList>
            <consortium name="WormBaseParasite"/>
        </authorList>
    </citation>
    <scope>IDENTIFICATION</scope>
</reference>
<dbReference type="Proteomes" id="UP000095283">
    <property type="component" value="Unplaced"/>
</dbReference>
<proteinExistence type="predicted"/>
<protein>
    <submittedName>
        <fullName evidence="2">Uncharacterized protein</fullName>
    </submittedName>
</protein>
<dbReference type="WBParaSite" id="Hba_07404">
    <property type="protein sequence ID" value="Hba_07404"/>
    <property type="gene ID" value="Hba_07404"/>
</dbReference>